<dbReference type="InterPro" id="IPR004839">
    <property type="entry name" value="Aminotransferase_I/II_large"/>
</dbReference>
<organism evidence="5 6">
    <name type="scientific">Pontivivens insulae</name>
    <dbReference type="NCBI Taxonomy" id="1639689"/>
    <lineage>
        <taxon>Bacteria</taxon>
        <taxon>Pseudomonadati</taxon>
        <taxon>Pseudomonadota</taxon>
        <taxon>Alphaproteobacteria</taxon>
        <taxon>Rhodobacterales</taxon>
        <taxon>Paracoccaceae</taxon>
        <taxon>Pontivivens</taxon>
    </lineage>
</organism>
<dbReference type="RefSeq" id="WP_108783305.1">
    <property type="nucleotide sequence ID" value="NZ_OMKW01000004.1"/>
</dbReference>
<keyword evidence="3 5" id="KW-0808">Transferase</keyword>
<reference evidence="5 6" key="1">
    <citation type="submission" date="2018-03" db="EMBL/GenBank/DDBJ databases">
        <authorList>
            <person name="Keele B.F."/>
        </authorList>
    </citation>
    <scope>NUCLEOTIDE SEQUENCE [LARGE SCALE GENOMIC DNA]</scope>
    <source>
        <strain evidence="5 6">CeCT 8812</strain>
    </source>
</reference>
<evidence type="ECO:0000313" key="5">
    <source>
        <dbReference type="EMBL" id="SPF30581.1"/>
    </source>
</evidence>
<comment type="cofactor">
    <cofactor evidence="1">
        <name>pyridoxal 5'-phosphate</name>
        <dbReference type="ChEBI" id="CHEBI:597326"/>
    </cofactor>
</comment>
<keyword evidence="6" id="KW-1185">Reference proteome</keyword>
<dbReference type="Pfam" id="PF00155">
    <property type="entry name" value="Aminotran_1_2"/>
    <property type="match status" value="1"/>
</dbReference>
<dbReference type="SUPFAM" id="SSF53383">
    <property type="entry name" value="PLP-dependent transferases"/>
    <property type="match status" value="1"/>
</dbReference>
<accession>A0A2R8AE95</accession>
<evidence type="ECO:0000313" key="6">
    <source>
        <dbReference type="Proteomes" id="UP000244932"/>
    </source>
</evidence>
<feature type="domain" description="Aminotransferase class I/classII large" evidence="4">
    <location>
        <begin position="52"/>
        <end position="360"/>
    </location>
</feature>
<dbReference type="GO" id="GO:0030170">
    <property type="term" value="F:pyridoxal phosphate binding"/>
    <property type="evidence" value="ECO:0007669"/>
    <property type="project" value="InterPro"/>
</dbReference>
<dbReference type="InterPro" id="IPR015422">
    <property type="entry name" value="PyrdxlP-dep_Trfase_small"/>
</dbReference>
<dbReference type="InterPro" id="IPR050881">
    <property type="entry name" value="LL-DAP_aminotransferase"/>
</dbReference>
<evidence type="ECO:0000256" key="3">
    <source>
        <dbReference type="ARBA" id="ARBA00022679"/>
    </source>
</evidence>
<evidence type="ECO:0000259" key="4">
    <source>
        <dbReference type="Pfam" id="PF00155"/>
    </source>
</evidence>
<evidence type="ECO:0000256" key="2">
    <source>
        <dbReference type="ARBA" id="ARBA00022576"/>
    </source>
</evidence>
<dbReference type="Gene3D" id="3.40.640.10">
    <property type="entry name" value="Type I PLP-dependent aspartate aminotransferase-like (Major domain)"/>
    <property type="match status" value="1"/>
</dbReference>
<evidence type="ECO:0000256" key="1">
    <source>
        <dbReference type="ARBA" id="ARBA00001933"/>
    </source>
</evidence>
<dbReference type="InterPro" id="IPR015421">
    <property type="entry name" value="PyrdxlP-dep_Trfase_major"/>
</dbReference>
<dbReference type="PANTHER" id="PTHR42832">
    <property type="entry name" value="AMINO ACID AMINOTRANSFERASE"/>
    <property type="match status" value="1"/>
</dbReference>
<keyword evidence="2 5" id="KW-0032">Aminotransferase</keyword>
<dbReference type="Proteomes" id="UP000244932">
    <property type="component" value="Unassembled WGS sequence"/>
</dbReference>
<dbReference type="Gene3D" id="3.90.1150.10">
    <property type="entry name" value="Aspartate Aminotransferase, domain 1"/>
    <property type="match status" value="1"/>
</dbReference>
<dbReference type="GO" id="GO:0010285">
    <property type="term" value="F:L,L-diaminopimelate aminotransferase activity"/>
    <property type="evidence" value="ECO:0007669"/>
    <property type="project" value="UniProtKB-EC"/>
</dbReference>
<dbReference type="EC" id="2.6.1.83" evidence="5"/>
<dbReference type="InterPro" id="IPR015424">
    <property type="entry name" value="PyrdxlP-dep_Trfase"/>
</dbReference>
<protein>
    <submittedName>
        <fullName evidence="5">LL-diaminopimelate aminotransferase</fullName>
        <ecNumber evidence="5">2.6.1.83</ecNumber>
    </submittedName>
</protein>
<name>A0A2R8AE95_9RHOB</name>
<sequence>MQYPQRFSDLPEYAFPRLRALLAPLIPGGAELPMSIGEPMHPLPAMLGEVLAANVGGYAKYPPNEGLPELRAAQAAWIKQRYGVEKDPETEILPLNGTREGLFAACVALVAERKNGDRPVVLLPNPFYQCYAVAALTAGAEPVYVPALAQNGFLPDFASVPADLLARTAAVYMCSPANPQGAVADRAYWSALLDLAETHDFRIFADECYSEIWRETPPTGALEALGPHDPERLMVFHSLSKRSNLPGLRSGFCAGGARSIAAMKQLRSYAGAPLPIPAQKAATAIWSDEAHVEDNRALYREKFAIADEVLGNTPGYTSPEAGFFLWIAVRHDEEMTRRLWTEHGVKVLPGRYLSRNTDTRFGGGNPGAGYIRAALVAPADDVRRGLEAIRNEIERERQP</sequence>
<dbReference type="AlphaFoldDB" id="A0A2R8AE95"/>
<gene>
    <name evidence="5" type="primary">dapL</name>
    <name evidence="5" type="ORF">POI8812_02920</name>
</gene>
<dbReference type="PANTHER" id="PTHR42832:SF3">
    <property type="entry name" value="L-GLUTAMINE--4-(METHYLSULFANYL)-2-OXOBUTANOATE AMINOTRANSFERASE"/>
    <property type="match status" value="1"/>
</dbReference>
<dbReference type="CDD" id="cd00609">
    <property type="entry name" value="AAT_like"/>
    <property type="match status" value="1"/>
</dbReference>
<dbReference type="OrthoDB" id="9813612at2"/>
<proteinExistence type="predicted"/>
<dbReference type="EMBL" id="OMKW01000004">
    <property type="protein sequence ID" value="SPF30581.1"/>
    <property type="molecule type" value="Genomic_DNA"/>
</dbReference>